<organism evidence="4 5">
    <name type="scientific">Acropora cervicornis</name>
    <name type="common">Staghorn coral</name>
    <dbReference type="NCBI Taxonomy" id="6130"/>
    <lineage>
        <taxon>Eukaryota</taxon>
        <taxon>Metazoa</taxon>
        <taxon>Cnidaria</taxon>
        <taxon>Anthozoa</taxon>
        <taxon>Hexacorallia</taxon>
        <taxon>Scleractinia</taxon>
        <taxon>Astrocoeniina</taxon>
        <taxon>Acroporidae</taxon>
        <taxon>Acropora</taxon>
    </lineage>
</organism>
<feature type="compositionally biased region" description="Low complexity" evidence="2">
    <location>
        <begin position="687"/>
        <end position="701"/>
    </location>
</feature>
<feature type="compositionally biased region" description="Low complexity" evidence="2">
    <location>
        <begin position="393"/>
        <end position="405"/>
    </location>
</feature>
<reference evidence="4" key="1">
    <citation type="journal article" date="2023" name="G3 (Bethesda)">
        <title>Whole genome assembly and annotation of the endangered Caribbean coral Acropora cervicornis.</title>
        <authorList>
            <person name="Selwyn J.D."/>
            <person name="Vollmer S.V."/>
        </authorList>
    </citation>
    <scope>NUCLEOTIDE SEQUENCE</scope>
    <source>
        <strain evidence="4">K2</strain>
    </source>
</reference>
<feature type="compositionally biased region" description="Polar residues" evidence="2">
    <location>
        <begin position="416"/>
        <end position="427"/>
    </location>
</feature>
<dbReference type="GO" id="GO:0003729">
    <property type="term" value="F:mRNA binding"/>
    <property type="evidence" value="ECO:0007669"/>
    <property type="project" value="TreeGrafter"/>
</dbReference>
<feature type="region of interest" description="Disordered" evidence="2">
    <location>
        <begin position="452"/>
        <end position="487"/>
    </location>
</feature>
<comment type="caution">
    <text evidence="4">The sequence shown here is derived from an EMBL/GenBank/DDBJ whole genome shotgun (WGS) entry which is preliminary data.</text>
</comment>
<evidence type="ECO:0000259" key="3">
    <source>
        <dbReference type="SMART" id="SM01272"/>
    </source>
</evidence>
<dbReference type="InterPro" id="IPR025852">
    <property type="entry name" value="SM_dom_ATX"/>
</dbReference>
<reference evidence="4" key="2">
    <citation type="journal article" date="2023" name="Science">
        <title>Genomic signatures of disease resistance in endangered staghorn corals.</title>
        <authorList>
            <person name="Vollmer S.V."/>
            <person name="Selwyn J.D."/>
            <person name="Despard B.A."/>
            <person name="Roesel C.L."/>
        </authorList>
    </citation>
    <scope>NUCLEOTIDE SEQUENCE</scope>
    <source>
        <strain evidence="4">K2</strain>
    </source>
</reference>
<dbReference type="GO" id="GO:0010494">
    <property type="term" value="C:cytoplasmic stress granule"/>
    <property type="evidence" value="ECO:0007669"/>
    <property type="project" value="TreeGrafter"/>
</dbReference>
<accession>A0AAD9VHV9</accession>
<dbReference type="AlphaFoldDB" id="A0AAD9VHV9"/>
<dbReference type="PANTHER" id="PTHR12854:SF7">
    <property type="entry name" value="ATAXIN-2 HOMOLOG"/>
    <property type="match status" value="1"/>
</dbReference>
<dbReference type="Pfam" id="PF14438">
    <property type="entry name" value="SM-ATX"/>
    <property type="match status" value="1"/>
</dbReference>
<keyword evidence="5" id="KW-1185">Reference proteome</keyword>
<dbReference type="Proteomes" id="UP001249851">
    <property type="component" value="Unassembled WGS sequence"/>
</dbReference>
<feature type="compositionally biased region" description="Basic and acidic residues" evidence="2">
    <location>
        <begin position="471"/>
        <end position="482"/>
    </location>
</feature>
<proteinExistence type="inferred from homology"/>
<gene>
    <name evidence="4" type="ORF">P5673_000544</name>
</gene>
<dbReference type="InterPro" id="IPR045117">
    <property type="entry name" value="ATXN2-like"/>
</dbReference>
<sequence length="739" mass="79962">MEYKITFDHELNETSQRWPRGKQIAMFLNISLCGEVVSSKINLGQRSHRAGSSPPPQSNSFVNIDDGVSNTNFRFNEAIVYHVTSNLCCQGLVQTYNQLQSSGFKIFRSYKLLILSQNLCEVVEFKGETARVVVRSGDIYEGILRAVSSKFDCVLGEAHLVAQKKPANGLIEDERILPNRDRLINNILIALKDIVIINITKTEEPDSAIDRFTDEAIAGSRHANGQLAERQLQKWVPQEAEPVLGGGLEDNTQMVLSVMAVSFFVMGQKLTQFGSSDVEVEVGVKNGWTADEMFKTNQKKFGVTSTYSDALEEYTMPIPDGTREMELRAEQTAREIEQSCGHSRRQEVDSGCTEEEAFASVIRPKTTAQASRPTERQEVAADKSSPCATKEGSSTSTTATLSSATENKVSPDEDASQGSFVKSPAMSETSKVVQDLKDFSANFKLLNPIRTKDIPTEPETGEPAVASSKGNVDDSKTSKPPEDDILTTSKLNPLAKEFKFTPKSQPAQYVSVLPAQPFSPTPVRPPAVPYSQPVMMFNPQQLNPMYRGKPPHNKSRGQSYAVRDQESPPFISAAAATGSPIIAPGGTYPPQVYQLPPIAYVQSTGGMATQPMVQQYVTVPAGHPPARFIAPVSSPGSGPPVPMSQAYQDGSAMPVYGAATSPGQPQPSPSQQGQFIFASPVPPLPGQPQGAGHHQAQVAPGPTQFPPQPVVYIPNANVSSSAASAVSYIPGTYPADRIQ</sequence>
<dbReference type="SMART" id="SM01272">
    <property type="entry name" value="LsmAD"/>
    <property type="match status" value="1"/>
</dbReference>
<dbReference type="EMBL" id="JARQWQ010000001">
    <property type="protein sequence ID" value="KAK2574385.1"/>
    <property type="molecule type" value="Genomic_DNA"/>
</dbReference>
<dbReference type="PANTHER" id="PTHR12854">
    <property type="entry name" value="ATAXIN 2-RELATED"/>
    <property type="match status" value="1"/>
</dbReference>
<protein>
    <submittedName>
        <fullName evidence="4">Ataxin-2-like protein</fullName>
    </submittedName>
</protein>
<evidence type="ECO:0000313" key="4">
    <source>
        <dbReference type="EMBL" id="KAK2574385.1"/>
    </source>
</evidence>
<feature type="region of interest" description="Disordered" evidence="2">
    <location>
        <begin position="333"/>
        <end position="427"/>
    </location>
</feature>
<dbReference type="Pfam" id="PF06741">
    <property type="entry name" value="LsmAD"/>
    <property type="match status" value="1"/>
</dbReference>
<dbReference type="GO" id="GO:0034063">
    <property type="term" value="P:stress granule assembly"/>
    <property type="evidence" value="ECO:0007669"/>
    <property type="project" value="TreeGrafter"/>
</dbReference>
<dbReference type="InterPro" id="IPR009604">
    <property type="entry name" value="LsmAD_domain"/>
</dbReference>
<evidence type="ECO:0000256" key="1">
    <source>
        <dbReference type="ARBA" id="ARBA00007503"/>
    </source>
</evidence>
<feature type="domain" description="LsmAD" evidence="3">
    <location>
        <begin position="301"/>
        <end position="364"/>
    </location>
</feature>
<name>A0AAD9VHV9_ACRCE</name>
<comment type="similarity">
    <text evidence="1">Belongs to the ataxin-2 family.</text>
</comment>
<evidence type="ECO:0000313" key="5">
    <source>
        <dbReference type="Proteomes" id="UP001249851"/>
    </source>
</evidence>
<evidence type="ECO:0000256" key="2">
    <source>
        <dbReference type="SAM" id="MobiDB-lite"/>
    </source>
</evidence>
<feature type="region of interest" description="Disordered" evidence="2">
    <location>
        <begin position="656"/>
        <end position="703"/>
    </location>
</feature>